<dbReference type="GeneTree" id="ENSGT00940000163160"/>
<dbReference type="STRING" id="30732.ENSOMEP00000034013"/>
<dbReference type="GO" id="GO:0004252">
    <property type="term" value="F:serine-type endopeptidase activity"/>
    <property type="evidence" value="ECO:0007669"/>
    <property type="project" value="InterPro"/>
</dbReference>
<dbReference type="PANTHER" id="PTHR24252:SF7">
    <property type="entry name" value="HYALIN"/>
    <property type="match status" value="1"/>
</dbReference>
<reference evidence="8" key="1">
    <citation type="submission" date="2025-08" db="UniProtKB">
        <authorList>
            <consortium name="Ensembl"/>
        </authorList>
    </citation>
    <scope>IDENTIFICATION</scope>
</reference>
<evidence type="ECO:0000256" key="5">
    <source>
        <dbReference type="RuleBase" id="RU363034"/>
    </source>
</evidence>
<keyword evidence="6" id="KW-0732">Signal</keyword>
<dbReference type="Pfam" id="PF00089">
    <property type="entry name" value="Trypsin"/>
    <property type="match status" value="1"/>
</dbReference>
<dbReference type="InterPro" id="IPR043504">
    <property type="entry name" value="Peptidase_S1_PA_chymotrypsin"/>
</dbReference>
<evidence type="ECO:0000256" key="6">
    <source>
        <dbReference type="SAM" id="SignalP"/>
    </source>
</evidence>
<evidence type="ECO:0000259" key="7">
    <source>
        <dbReference type="PROSITE" id="PS50240"/>
    </source>
</evidence>
<accession>A0A3B3DV77</accession>
<feature type="chain" id="PRO_5017295349" description="Peptidase S1 domain-containing protein" evidence="6">
    <location>
        <begin position="23"/>
        <end position="324"/>
    </location>
</feature>
<reference evidence="8" key="2">
    <citation type="submission" date="2025-09" db="UniProtKB">
        <authorList>
            <consortium name="Ensembl"/>
        </authorList>
    </citation>
    <scope>IDENTIFICATION</scope>
</reference>
<dbReference type="PRINTS" id="PR00722">
    <property type="entry name" value="CHYMOTRYPSIN"/>
</dbReference>
<dbReference type="Gene3D" id="2.40.10.10">
    <property type="entry name" value="Trypsin-like serine proteases"/>
    <property type="match status" value="1"/>
</dbReference>
<keyword evidence="3 5" id="KW-0720">Serine protease</keyword>
<dbReference type="AlphaFoldDB" id="A0A3B3DV77"/>
<keyword evidence="9" id="KW-1185">Reference proteome</keyword>
<name>A0A3B3DV77_ORYME</name>
<evidence type="ECO:0000256" key="4">
    <source>
        <dbReference type="ARBA" id="ARBA00023157"/>
    </source>
</evidence>
<feature type="domain" description="Peptidase S1" evidence="7">
    <location>
        <begin position="34"/>
        <end position="270"/>
    </location>
</feature>
<keyword evidence="1 5" id="KW-0645">Protease</keyword>
<dbReference type="CDD" id="cd00190">
    <property type="entry name" value="Tryp_SPc"/>
    <property type="match status" value="1"/>
</dbReference>
<dbReference type="SMART" id="SM00020">
    <property type="entry name" value="Tryp_SPc"/>
    <property type="match status" value="1"/>
</dbReference>
<dbReference type="FunFam" id="2.40.10.10:FF:000188">
    <property type="entry name" value="Si:dkeyp-93a5.2"/>
    <property type="match status" value="1"/>
</dbReference>
<dbReference type="Proteomes" id="UP000261560">
    <property type="component" value="Unplaced"/>
</dbReference>
<organism evidence="8 9">
    <name type="scientific">Oryzias melastigma</name>
    <name type="common">Marine medaka</name>
    <dbReference type="NCBI Taxonomy" id="30732"/>
    <lineage>
        <taxon>Eukaryota</taxon>
        <taxon>Metazoa</taxon>
        <taxon>Chordata</taxon>
        <taxon>Craniata</taxon>
        <taxon>Vertebrata</taxon>
        <taxon>Euteleostomi</taxon>
        <taxon>Actinopterygii</taxon>
        <taxon>Neopterygii</taxon>
        <taxon>Teleostei</taxon>
        <taxon>Neoteleostei</taxon>
        <taxon>Acanthomorphata</taxon>
        <taxon>Ovalentaria</taxon>
        <taxon>Atherinomorphae</taxon>
        <taxon>Beloniformes</taxon>
        <taxon>Adrianichthyidae</taxon>
        <taxon>Oryziinae</taxon>
        <taxon>Oryzias</taxon>
    </lineage>
</organism>
<keyword evidence="2 5" id="KW-0378">Hydrolase</keyword>
<proteinExistence type="predicted"/>
<keyword evidence="4" id="KW-1015">Disulfide bond</keyword>
<dbReference type="InterPro" id="IPR018114">
    <property type="entry name" value="TRYPSIN_HIS"/>
</dbReference>
<dbReference type="PROSITE" id="PS00135">
    <property type="entry name" value="TRYPSIN_SER"/>
    <property type="match status" value="1"/>
</dbReference>
<evidence type="ECO:0000313" key="8">
    <source>
        <dbReference type="Ensembl" id="ENSOMEP00000034013.1"/>
    </source>
</evidence>
<dbReference type="PROSITE" id="PS50240">
    <property type="entry name" value="TRYPSIN_DOM"/>
    <property type="match status" value="1"/>
</dbReference>
<dbReference type="PROSITE" id="PS00134">
    <property type="entry name" value="TRYPSIN_HIS"/>
    <property type="match status" value="1"/>
</dbReference>
<dbReference type="InterPro" id="IPR009003">
    <property type="entry name" value="Peptidase_S1_PA"/>
</dbReference>
<dbReference type="PANTHER" id="PTHR24252">
    <property type="entry name" value="ACROSIN-RELATED"/>
    <property type="match status" value="1"/>
</dbReference>
<evidence type="ECO:0000256" key="1">
    <source>
        <dbReference type="ARBA" id="ARBA00022670"/>
    </source>
</evidence>
<protein>
    <recommendedName>
        <fullName evidence="7">Peptidase S1 domain-containing protein</fullName>
    </recommendedName>
</protein>
<dbReference type="SUPFAM" id="SSF50494">
    <property type="entry name" value="Trypsin-like serine proteases"/>
    <property type="match status" value="1"/>
</dbReference>
<dbReference type="Ensembl" id="ENSOMET00000027641.1">
    <property type="protein sequence ID" value="ENSOMEP00000034013.1"/>
    <property type="gene ID" value="ENSOMEG00000020358.1"/>
</dbReference>
<sequence>MAAWAIWILLLWTEFTLKGVAAQDCGVAPLNTKIVGGGNAQAGSWPWQVSLHINDLGSHICGGTLISDQWVLTAAHCIVTKVLSRWTLYFGKETQAASSSNEVSRSITKIIVHPNYNNTLFNNDIALMKLSNTVPFNNYIRPVCLASSSSLFYTSTSCWITGWGKLNKNDSLPSSQPLQEVQVPVVGNKQCSCDYVNVSGVDITTNMICAGQENKGACQGDSGGPLQCKQGSSWIQAGITSFGIPCALQGYPEVYARVSEFQAWITAQVEGAAVNFVSYSATGTDQDASFVCRNITSSSENSVKLSVNLTFSILAAIFLPCFAL</sequence>
<evidence type="ECO:0000256" key="2">
    <source>
        <dbReference type="ARBA" id="ARBA00022801"/>
    </source>
</evidence>
<dbReference type="InterPro" id="IPR001254">
    <property type="entry name" value="Trypsin_dom"/>
</dbReference>
<evidence type="ECO:0000313" key="9">
    <source>
        <dbReference type="Proteomes" id="UP000261560"/>
    </source>
</evidence>
<dbReference type="InterPro" id="IPR001314">
    <property type="entry name" value="Peptidase_S1A"/>
</dbReference>
<dbReference type="InterPro" id="IPR033116">
    <property type="entry name" value="TRYPSIN_SER"/>
</dbReference>
<dbReference type="GO" id="GO:0006508">
    <property type="term" value="P:proteolysis"/>
    <property type="evidence" value="ECO:0007669"/>
    <property type="project" value="UniProtKB-KW"/>
</dbReference>
<evidence type="ECO:0000256" key="3">
    <source>
        <dbReference type="ARBA" id="ARBA00022825"/>
    </source>
</evidence>
<feature type="signal peptide" evidence="6">
    <location>
        <begin position="1"/>
        <end position="22"/>
    </location>
</feature>
<dbReference type="PaxDb" id="30732-ENSOMEP00000034013"/>